<sequence>MKASIRFQRQRQPLDKTRNRAQAQFASSARSLSASSLNPGSSNFRFDPSAIANRRSFSMDLATSAVLTGAKPPAAFVERPPLLPIPTDRGGVSPGALTLRWLVKAPARSASDARK</sequence>
<accession>A0A2J7TKW6</accession>
<evidence type="ECO:0000313" key="2">
    <source>
        <dbReference type="EMBL" id="PNG27414.1"/>
    </source>
</evidence>
<evidence type="ECO:0000313" key="3">
    <source>
        <dbReference type="Proteomes" id="UP000236286"/>
    </source>
</evidence>
<evidence type="ECO:0000256" key="1">
    <source>
        <dbReference type="SAM" id="MobiDB-lite"/>
    </source>
</evidence>
<gene>
    <name evidence="2" type="ORF">CR492_00220</name>
</gene>
<reference evidence="2 3" key="1">
    <citation type="submission" date="2017-10" db="EMBL/GenBank/DDBJ databases">
        <title>Genome announcement of Methylocella silvestris TVC from permafrost.</title>
        <authorList>
            <person name="Wang J."/>
            <person name="Geng K."/>
            <person name="Ul-Haque F."/>
            <person name="Crombie A.T."/>
            <person name="Street L.E."/>
            <person name="Wookey P.A."/>
            <person name="Murrell J.C."/>
            <person name="Pratscher J."/>
        </authorList>
    </citation>
    <scope>NUCLEOTIDE SEQUENCE [LARGE SCALE GENOMIC DNA]</scope>
    <source>
        <strain evidence="2 3">TVC</strain>
    </source>
</reference>
<name>A0A2J7TKW6_METSI</name>
<organism evidence="2 3">
    <name type="scientific">Methylocella silvestris</name>
    <dbReference type="NCBI Taxonomy" id="199596"/>
    <lineage>
        <taxon>Bacteria</taxon>
        <taxon>Pseudomonadati</taxon>
        <taxon>Pseudomonadota</taxon>
        <taxon>Alphaproteobacteria</taxon>
        <taxon>Hyphomicrobiales</taxon>
        <taxon>Beijerinckiaceae</taxon>
        <taxon>Methylocella</taxon>
    </lineage>
</organism>
<feature type="region of interest" description="Disordered" evidence="1">
    <location>
        <begin position="1"/>
        <end position="43"/>
    </location>
</feature>
<protein>
    <submittedName>
        <fullName evidence="2">Uncharacterized protein</fullName>
    </submittedName>
</protein>
<dbReference type="Proteomes" id="UP000236286">
    <property type="component" value="Unassembled WGS sequence"/>
</dbReference>
<proteinExistence type="predicted"/>
<dbReference type="AlphaFoldDB" id="A0A2J7TKW6"/>
<comment type="caution">
    <text evidence="2">The sequence shown here is derived from an EMBL/GenBank/DDBJ whole genome shotgun (WGS) entry which is preliminary data.</text>
</comment>
<dbReference type="EMBL" id="PDZR01000001">
    <property type="protein sequence ID" value="PNG27414.1"/>
    <property type="molecule type" value="Genomic_DNA"/>
</dbReference>
<feature type="compositionally biased region" description="Low complexity" evidence="1">
    <location>
        <begin position="20"/>
        <end position="43"/>
    </location>
</feature>